<dbReference type="EMBL" id="JAUOQO010000481">
    <property type="protein sequence ID" value="MDO6575305.1"/>
    <property type="molecule type" value="Genomic_DNA"/>
</dbReference>
<gene>
    <name evidence="2" type="ORF">Q4528_14410</name>
</gene>
<name>A0AAW7YSQ7_9STAP</name>
<evidence type="ECO:0000259" key="1">
    <source>
        <dbReference type="Pfam" id="PF00534"/>
    </source>
</evidence>
<reference evidence="2" key="1">
    <citation type="submission" date="2023-07" db="EMBL/GenBank/DDBJ databases">
        <title>Genome content predicts the carbon catabolic preferences of heterotrophic bacteria.</title>
        <authorList>
            <person name="Gralka M."/>
        </authorList>
    </citation>
    <scope>NUCLEOTIDE SEQUENCE</scope>
    <source>
        <strain evidence="2">E2R20</strain>
    </source>
</reference>
<evidence type="ECO:0000313" key="3">
    <source>
        <dbReference type="Proteomes" id="UP001170310"/>
    </source>
</evidence>
<dbReference type="RefSeq" id="WP_303522328.1">
    <property type="nucleotide sequence ID" value="NZ_JAUOQO010000481.1"/>
</dbReference>
<dbReference type="EC" id="2.4.-.-" evidence="2"/>
<feature type="non-terminal residue" evidence="2">
    <location>
        <position position="86"/>
    </location>
</feature>
<dbReference type="Gene3D" id="3.40.50.2000">
    <property type="entry name" value="Glycogen Phosphorylase B"/>
    <property type="match status" value="2"/>
</dbReference>
<feature type="non-terminal residue" evidence="2">
    <location>
        <position position="1"/>
    </location>
</feature>
<sequence>TEGFPNVLVEAMSQGLPCVTTDVGDAAFILNHAEWVVKPQQSALLSEAVSMMLASPQEERQTIANSNYHRVTKEFDIADISQQYLD</sequence>
<accession>A0AAW7YSQ7</accession>
<dbReference type="SUPFAM" id="SSF53756">
    <property type="entry name" value="UDP-Glycosyltransferase/glycogen phosphorylase"/>
    <property type="match status" value="1"/>
</dbReference>
<proteinExistence type="predicted"/>
<dbReference type="PANTHER" id="PTHR12526:SF638">
    <property type="entry name" value="SPORE COAT PROTEIN SA"/>
    <property type="match status" value="1"/>
</dbReference>
<feature type="domain" description="Glycosyl transferase family 1" evidence="1">
    <location>
        <begin position="2"/>
        <end position="66"/>
    </location>
</feature>
<keyword evidence="2" id="KW-0328">Glycosyltransferase</keyword>
<dbReference type="AlphaFoldDB" id="A0AAW7YSQ7"/>
<organism evidence="2 3">
    <name type="scientific">Staphylococcus pasteuri_A</name>
    <dbReference type="NCBI Taxonomy" id="3062664"/>
    <lineage>
        <taxon>Bacteria</taxon>
        <taxon>Bacillati</taxon>
        <taxon>Bacillota</taxon>
        <taxon>Bacilli</taxon>
        <taxon>Bacillales</taxon>
        <taxon>Staphylococcaceae</taxon>
        <taxon>Staphylococcus</taxon>
    </lineage>
</organism>
<dbReference type="Pfam" id="PF00534">
    <property type="entry name" value="Glycos_transf_1"/>
    <property type="match status" value="1"/>
</dbReference>
<keyword evidence="3" id="KW-1185">Reference proteome</keyword>
<comment type="caution">
    <text evidence="2">The sequence shown here is derived from an EMBL/GenBank/DDBJ whole genome shotgun (WGS) entry which is preliminary data.</text>
</comment>
<dbReference type="PANTHER" id="PTHR12526">
    <property type="entry name" value="GLYCOSYLTRANSFERASE"/>
    <property type="match status" value="1"/>
</dbReference>
<keyword evidence="2" id="KW-0808">Transferase</keyword>
<dbReference type="Proteomes" id="UP001170310">
    <property type="component" value="Unassembled WGS sequence"/>
</dbReference>
<dbReference type="InterPro" id="IPR001296">
    <property type="entry name" value="Glyco_trans_1"/>
</dbReference>
<protein>
    <submittedName>
        <fullName evidence="2">Glycosyltransferase</fullName>
        <ecNumber evidence="2">2.4.-.-</ecNumber>
    </submittedName>
</protein>
<evidence type="ECO:0000313" key="2">
    <source>
        <dbReference type="EMBL" id="MDO6575305.1"/>
    </source>
</evidence>
<dbReference type="GO" id="GO:0016757">
    <property type="term" value="F:glycosyltransferase activity"/>
    <property type="evidence" value="ECO:0007669"/>
    <property type="project" value="UniProtKB-KW"/>
</dbReference>